<evidence type="ECO:0000313" key="2">
    <source>
        <dbReference type="Proteomes" id="UP000178449"/>
    </source>
</evidence>
<dbReference type="AlphaFoldDB" id="A0A1F6GDB6"/>
<name>A0A1F6GDB6_9PROT</name>
<dbReference type="EMBL" id="MFNE01000019">
    <property type="protein sequence ID" value="OGG96085.1"/>
    <property type="molecule type" value="Genomic_DNA"/>
</dbReference>
<sequence length="448" mass="49480">MGAKLEESLNQAAIVPDFGAKINQEQMEALLALSRDTVIEPFVGRKSLELVQKTRGGIESGMEKAKQVSALATSWLMGTELYKKSKAALEESRGDSPDWLKWLDQATEELQKSAKGFGKGLAQGAGNLTLTFLERGFEFLLHENTEKWAVSKAGAFFPDKKIKTLKDMALLSESERQALIEEFYPYDNPKLKSFASSLDLSLNLLLGATAASQLPGSGLAAGMVNMGKTLVKLAGRISSMSAIYGYNIPDSAGLFLTCAKILKSIEDFESNPAHLPLDPSILDELYLPQPPGGIGFKAMLGEALKKEAYMAVPGVGVISLGKIGLDDLMVDQMVMHLVSNYFWQAKLDRELGEARRLEITNRLKRIYTALIFGGWFEQKGFKESEIIAQSERPWLERLKAMAGMDLALVELSAELDQRAQTLFEQWQDLDQTAFEEQVAKLQVLEKLN</sequence>
<comment type="caution">
    <text evidence="1">The sequence shown here is derived from an EMBL/GenBank/DDBJ whole genome shotgun (WGS) entry which is preliminary data.</text>
</comment>
<reference evidence="1 2" key="1">
    <citation type="journal article" date="2016" name="Nat. Commun.">
        <title>Thousands of microbial genomes shed light on interconnected biogeochemical processes in an aquifer system.</title>
        <authorList>
            <person name="Anantharaman K."/>
            <person name="Brown C.T."/>
            <person name="Hug L.A."/>
            <person name="Sharon I."/>
            <person name="Castelle C.J."/>
            <person name="Probst A.J."/>
            <person name="Thomas B.C."/>
            <person name="Singh A."/>
            <person name="Wilkins M.J."/>
            <person name="Karaoz U."/>
            <person name="Brodie E.L."/>
            <person name="Williams K.H."/>
            <person name="Hubbard S.S."/>
            <person name="Banfield J.F."/>
        </authorList>
    </citation>
    <scope>NUCLEOTIDE SEQUENCE [LARGE SCALE GENOMIC DNA]</scope>
</reference>
<gene>
    <name evidence="1" type="ORF">A2527_12260</name>
</gene>
<evidence type="ECO:0000313" key="1">
    <source>
        <dbReference type="EMBL" id="OGG96085.1"/>
    </source>
</evidence>
<accession>A0A1F6GDB6</accession>
<dbReference type="Proteomes" id="UP000178449">
    <property type="component" value="Unassembled WGS sequence"/>
</dbReference>
<organism evidence="1 2">
    <name type="scientific">Candidatus Lambdaproteobacteria bacterium RIFOXYD2_FULL_50_16</name>
    <dbReference type="NCBI Taxonomy" id="1817772"/>
    <lineage>
        <taxon>Bacteria</taxon>
        <taxon>Pseudomonadati</taxon>
        <taxon>Pseudomonadota</taxon>
        <taxon>Candidatus Lambdaproteobacteria</taxon>
    </lineage>
</organism>
<proteinExistence type="predicted"/>
<protein>
    <submittedName>
        <fullName evidence="1">Uncharacterized protein</fullName>
    </submittedName>
</protein>
<dbReference type="STRING" id="1817772.A2527_12260"/>